<keyword evidence="9" id="KW-1133">Transmembrane helix</keyword>
<dbReference type="AlphaFoldDB" id="A0A1U7LNW9"/>
<keyword evidence="12" id="KW-1185">Reference proteome</keyword>
<evidence type="ECO:0000313" key="11">
    <source>
        <dbReference type="EMBL" id="OLL24347.1"/>
    </source>
</evidence>
<sequence length="636" mass="71325">MSTLPFLPRLSQFTSAKTFPPKPVRRYAAQPFYPPRTRIQKMLKTSKRFVGYGSAFIVVSVAGLFVYDACTYPGSRNFPVPINPLALNPRTGGPKNLPIAELLLDDVNDEDVKKQKLVILGSGFAAISLAKTLDAGKYHVVLISPSNYFLFTPLLPSATVGTVEPRSIIEPVRKIVNRCLGHYLEASALGVELKDRLVEVVSYHEGKERRFYVPYDKLVISVGAQSNTHGVPGLENCYFLKTLPDAIRMRKRIMGNFEKACLPTTSPKERKKLLSFVVCGAGPTGVEFAAELHDMVKEDLVNFFPKLLRQHLSIHIIQSQDHILNTYDEKISKYAESKFVKEGIDLITNARVKEVQDDRVIYTQKQQNGQIIEKEVEAGAILWSTGLALTPLTHSIVSSIPEQRNKKAIETDSHLRVLGAPSGEVYAIGDCATVQNNISSRLVHLLQSINAADGEDSKVQLSFQQWRNLAERARRKFPQASVHLQRLDKLFLQYDKDNSGTLDMKELEALFNHIDRKLTSLPTTAQRGSQQGKYLGKKLNKLADAQINIDPTQFYDGDLDDTIYKPFDFHNLGSLAYLGDAAAYDSGTGTTFAGGLLAMYLWRSVYWSEQISFRTRCLLAVDWMKRSIWGRDLSKF</sequence>
<evidence type="ECO:0000256" key="5">
    <source>
        <dbReference type="ARBA" id="ARBA00022837"/>
    </source>
</evidence>
<keyword evidence="9" id="KW-0812">Transmembrane</keyword>
<keyword evidence="5" id="KW-0106">Calcium</keyword>
<dbReference type="STRING" id="1198029.A0A1U7LNW9"/>
<evidence type="ECO:0000256" key="1">
    <source>
        <dbReference type="ARBA" id="ARBA00004137"/>
    </source>
</evidence>
<name>A0A1U7LNW9_NEOID</name>
<keyword evidence="6" id="KW-0809">Transit peptide</keyword>
<dbReference type="EMBL" id="LXFE01000859">
    <property type="protein sequence ID" value="OLL24347.1"/>
    <property type="molecule type" value="Genomic_DNA"/>
</dbReference>
<reference evidence="11 12" key="1">
    <citation type="submission" date="2016-04" db="EMBL/GenBank/DDBJ databases">
        <title>Evolutionary innovation and constraint leading to complex multicellularity in the Ascomycota.</title>
        <authorList>
            <person name="Cisse O."/>
            <person name="Nguyen A."/>
            <person name="Hewitt D.A."/>
            <person name="Jedd G."/>
            <person name="Stajich J.E."/>
        </authorList>
    </citation>
    <scope>NUCLEOTIDE SEQUENCE [LARGE SCALE GENOMIC DNA]</scope>
    <source>
        <strain evidence="11 12">DAH-3</strain>
    </source>
</reference>
<comment type="caution">
    <text evidence="11">The sequence shown here is derived from an EMBL/GenBank/DDBJ whole genome shotgun (WGS) entry which is preliminary data.</text>
</comment>
<keyword evidence="8" id="KW-0520">NAD</keyword>
<dbReference type="SUPFAM" id="SSF51905">
    <property type="entry name" value="FAD/NAD(P)-binding domain"/>
    <property type="match status" value="2"/>
</dbReference>
<dbReference type="GO" id="GO:0005509">
    <property type="term" value="F:calcium ion binding"/>
    <property type="evidence" value="ECO:0007669"/>
    <property type="project" value="InterPro"/>
</dbReference>
<evidence type="ECO:0000256" key="3">
    <source>
        <dbReference type="ARBA" id="ARBA00022630"/>
    </source>
</evidence>
<keyword evidence="9" id="KW-0472">Membrane</keyword>
<dbReference type="OrthoDB" id="5376590at2759"/>
<evidence type="ECO:0000256" key="2">
    <source>
        <dbReference type="ARBA" id="ARBA00005272"/>
    </source>
</evidence>
<dbReference type="InterPro" id="IPR023753">
    <property type="entry name" value="FAD/NAD-binding_dom"/>
</dbReference>
<keyword evidence="7" id="KW-0560">Oxidoreductase</keyword>
<dbReference type="Proteomes" id="UP000186594">
    <property type="component" value="Unassembled WGS sequence"/>
</dbReference>
<evidence type="ECO:0000256" key="8">
    <source>
        <dbReference type="ARBA" id="ARBA00023027"/>
    </source>
</evidence>
<evidence type="ECO:0000256" key="9">
    <source>
        <dbReference type="SAM" id="Phobius"/>
    </source>
</evidence>
<dbReference type="InterPro" id="IPR002048">
    <property type="entry name" value="EF_hand_dom"/>
</dbReference>
<dbReference type="GO" id="GO:0005743">
    <property type="term" value="C:mitochondrial inner membrane"/>
    <property type="evidence" value="ECO:0007669"/>
    <property type="project" value="UniProtKB-SubCell"/>
</dbReference>
<dbReference type="InterPro" id="IPR045024">
    <property type="entry name" value="NDH-2"/>
</dbReference>
<evidence type="ECO:0000256" key="6">
    <source>
        <dbReference type="ARBA" id="ARBA00022946"/>
    </source>
</evidence>
<keyword evidence="11" id="KW-0830">Ubiquinone</keyword>
<dbReference type="PANTHER" id="PTHR43706:SF50">
    <property type="entry name" value="NADH DEHYDROGENASE (UBIQUINONE)-RELATED"/>
    <property type="match status" value="1"/>
</dbReference>
<dbReference type="GO" id="GO:0003954">
    <property type="term" value="F:NADH dehydrogenase activity"/>
    <property type="evidence" value="ECO:0007669"/>
    <property type="project" value="InterPro"/>
</dbReference>
<keyword evidence="4" id="KW-0274">FAD</keyword>
<keyword evidence="3" id="KW-0285">Flavoprotein</keyword>
<gene>
    <name evidence="11" type="ORF">NEOLI_003809</name>
</gene>
<dbReference type="FunFam" id="3.50.50.100:FF:000005">
    <property type="entry name" value="NADH-ubiquinone oxidoreductase 64 kDa subunit"/>
    <property type="match status" value="1"/>
</dbReference>
<evidence type="ECO:0000256" key="7">
    <source>
        <dbReference type="ARBA" id="ARBA00023002"/>
    </source>
</evidence>
<dbReference type="Pfam" id="PF07992">
    <property type="entry name" value="Pyr_redox_2"/>
    <property type="match status" value="1"/>
</dbReference>
<dbReference type="PROSITE" id="PS00018">
    <property type="entry name" value="EF_HAND_1"/>
    <property type="match status" value="1"/>
</dbReference>
<dbReference type="Pfam" id="PF22366">
    <property type="entry name" value="NDH2_C"/>
    <property type="match status" value="1"/>
</dbReference>
<organism evidence="11 12">
    <name type="scientific">Neolecta irregularis (strain DAH-3)</name>
    <dbReference type="NCBI Taxonomy" id="1198029"/>
    <lineage>
        <taxon>Eukaryota</taxon>
        <taxon>Fungi</taxon>
        <taxon>Dikarya</taxon>
        <taxon>Ascomycota</taxon>
        <taxon>Taphrinomycotina</taxon>
        <taxon>Neolectales</taxon>
        <taxon>Neolectaceae</taxon>
        <taxon>Neolecta</taxon>
    </lineage>
</organism>
<dbReference type="InterPro" id="IPR036188">
    <property type="entry name" value="FAD/NAD-bd_sf"/>
</dbReference>
<evidence type="ECO:0000313" key="12">
    <source>
        <dbReference type="Proteomes" id="UP000186594"/>
    </source>
</evidence>
<dbReference type="InterPro" id="IPR054585">
    <property type="entry name" value="NDH2-like_C"/>
</dbReference>
<evidence type="ECO:0000259" key="10">
    <source>
        <dbReference type="PROSITE" id="PS50222"/>
    </source>
</evidence>
<dbReference type="Gene3D" id="3.50.50.100">
    <property type="match status" value="2"/>
</dbReference>
<comment type="subcellular location">
    <subcellularLocation>
        <location evidence="1">Mitochondrion inner membrane</location>
        <topology evidence="1">Peripheral membrane protein</topology>
        <orientation evidence="1">Intermembrane side</orientation>
    </subcellularLocation>
</comment>
<comment type="similarity">
    <text evidence="2">Belongs to the NADH dehydrogenase family.</text>
</comment>
<accession>A0A1U7LNW9</accession>
<dbReference type="OMA" id="HVDVLTN"/>
<feature type="domain" description="EF-hand" evidence="10">
    <location>
        <begin position="482"/>
        <end position="517"/>
    </location>
</feature>
<dbReference type="PROSITE" id="PS50222">
    <property type="entry name" value="EF_HAND_2"/>
    <property type="match status" value="1"/>
</dbReference>
<dbReference type="PANTHER" id="PTHR43706">
    <property type="entry name" value="NADH DEHYDROGENASE"/>
    <property type="match status" value="1"/>
</dbReference>
<dbReference type="InterPro" id="IPR011992">
    <property type="entry name" value="EF-hand-dom_pair"/>
</dbReference>
<proteinExistence type="inferred from homology"/>
<evidence type="ECO:0000256" key="4">
    <source>
        <dbReference type="ARBA" id="ARBA00022827"/>
    </source>
</evidence>
<dbReference type="InterPro" id="IPR018247">
    <property type="entry name" value="EF_Hand_1_Ca_BS"/>
</dbReference>
<feature type="transmembrane region" description="Helical" evidence="9">
    <location>
        <begin position="49"/>
        <end position="67"/>
    </location>
</feature>
<protein>
    <submittedName>
        <fullName evidence="11">External alternative NAD(P)H-ubiquinone oxidoreductase B1, mitochondrial</fullName>
    </submittedName>
</protein>
<dbReference type="SUPFAM" id="SSF47473">
    <property type="entry name" value="EF-hand"/>
    <property type="match status" value="1"/>
</dbReference>